<dbReference type="EMBL" id="JACCBB010000001">
    <property type="protein sequence ID" value="NYD22669.1"/>
    <property type="molecule type" value="Genomic_DNA"/>
</dbReference>
<evidence type="ECO:0000313" key="1">
    <source>
        <dbReference type="EMBL" id="NYD22669.1"/>
    </source>
</evidence>
<comment type="caution">
    <text evidence="1">The sequence shown here is derived from an EMBL/GenBank/DDBJ whole genome shotgun (WGS) entry which is preliminary data.</text>
</comment>
<dbReference type="Proteomes" id="UP000521922">
    <property type="component" value="Unassembled WGS sequence"/>
</dbReference>
<sequence length="84" mass="9763">MLVLLARPPAVAFTAEGVRIRSSLRFGPLVAWSEVVDVRVRGRWDEEPSIRLPVQGHLRRWSLRGMPEEDVRRLAEAFTRWREA</sequence>
<organism evidence="1 2">
    <name type="scientific">Kineococcus aurantiacus</name>
    <dbReference type="NCBI Taxonomy" id="37633"/>
    <lineage>
        <taxon>Bacteria</taxon>
        <taxon>Bacillati</taxon>
        <taxon>Actinomycetota</taxon>
        <taxon>Actinomycetes</taxon>
        <taxon>Kineosporiales</taxon>
        <taxon>Kineosporiaceae</taxon>
        <taxon>Kineococcus</taxon>
    </lineage>
</organism>
<dbReference type="RefSeq" id="WP_179751824.1">
    <property type="nucleotide sequence ID" value="NZ_BAAAGN010000009.1"/>
</dbReference>
<protein>
    <recommendedName>
        <fullName evidence="3">PH domain-containing protein</fullName>
    </recommendedName>
</protein>
<proteinExistence type="predicted"/>
<reference evidence="1 2" key="1">
    <citation type="submission" date="2020-07" db="EMBL/GenBank/DDBJ databases">
        <title>Sequencing the genomes of 1000 actinobacteria strains.</title>
        <authorList>
            <person name="Klenk H.-P."/>
        </authorList>
    </citation>
    <scope>NUCLEOTIDE SEQUENCE [LARGE SCALE GENOMIC DNA]</scope>
    <source>
        <strain evidence="1 2">DSM 7487</strain>
    </source>
</reference>
<keyword evidence="2" id="KW-1185">Reference proteome</keyword>
<evidence type="ECO:0008006" key="3">
    <source>
        <dbReference type="Google" id="ProtNLM"/>
    </source>
</evidence>
<name>A0A7Y9DL95_9ACTN</name>
<evidence type="ECO:0000313" key="2">
    <source>
        <dbReference type="Proteomes" id="UP000521922"/>
    </source>
</evidence>
<gene>
    <name evidence="1" type="ORF">BJ968_002209</name>
</gene>
<dbReference type="AlphaFoldDB" id="A0A7Y9DL95"/>
<accession>A0A7Y9DL95</accession>